<protein>
    <submittedName>
        <fullName evidence="7">DNA repair protein RadC</fullName>
    </submittedName>
</protein>
<dbReference type="InterPro" id="IPR025657">
    <property type="entry name" value="RadC_JAB"/>
</dbReference>
<organism evidence="7 8">
    <name type="scientific">Achromobacter pulmonis</name>
    <dbReference type="NCBI Taxonomy" id="1389932"/>
    <lineage>
        <taxon>Bacteria</taxon>
        <taxon>Pseudomonadati</taxon>
        <taxon>Pseudomonadota</taxon>
        <taxon>Betaproteobacteria</taxon>
        <taxon>Burkholderiales</taxon>
        <taxon>Alcaligenaceae</taxon>
        <taxon>Achromobacter</taxon>
    </lineage>
</organism>
<evidence type="ECO:0000313" key="8">
    <source>
        <dbReference type="Proteomes" id="UP000235994"/>
    </source>
</evidence>
<name>A0A2N8KK49_9BURK</name>
<dbReference type="Proteomes" id="UP000235994">
    <property type="component" value="Unassembled WGS sequence"/>
</dbReference>
<evidence type="ECO:0000313" key="7">
    <source>
        <dbReference type="EMBL" id="PND33827.1"/>
    </source>
</evidence>
<sequence length="193" mass="21812">MDVTTMSEQLLIDELLGINRHGPVPADFAPSVCETRRPAEIHYPPHLRRILEIARELLVRNLRNDWQYQPLMASPATFREWVRMRCAHLEHEVFLVVFLDAHLRLIDVETMFRGTLTQTSVYPREVIKSVLARNAAAVAFVHNHPSGSALPSRADEVLTQTLKTALALVDVRCVDHFIVAGGDLLSMAERGLM</sequence>
<dbReference type="PANTHER" id="PTHR30471">
    <property type="entry name" value="DNA REPAIR PROTEIN RADC"/>
    <property type="match status" value="1"/>
</dbReference>
<dbReference type="EMBL" id="POQS01000002">
    <property type="protein sequence ID" value="PND33827.1"/>
    <property type="molecule type" value="Genomic_DNA"/>
</dbReference>
<keyword evidence="5" id="KW-0482">Metalloprotease</keyword>
<dbReference type="PROSITE" id="PS50249">
    <property type="entry name" value="MPN"/>
    <property type="match status" value="1"/>
</dbReference>
<comment type="caution">
    <text evidence="7">The sequence shown here is derived from an EMBL/GenBank/DDBJ whole genome shotgun (WGS) entry which is preliminary data.</text>
</comment>
<dbReference type="Pfam" id="PF04002">
    <property type="entry name" value="RadC"/>
    <property type="match status" value="1"/>
</dbReference>
<dbReference type="GO" id="GO:0008237">
    <property type="term" value="F:metallopeptidase activity"/>
    <property type="evidence" value="ECO:0007669"/>
    <property type="project" value="UniProtKB-KW"/>
</dbReference>
<keyword evidence="8" id="KW-1185">Reference proteome</keyword>
<dbReference type="PROSITE" id="PS01302">
    <property type="entry name" value="UPF0758"/>
    <property type="match status" value="1"/>
</dbReference>
<keyword evidence="2" id="KW-0479">Metal-binding</keyword>
<dbReference type="CDD" id="cd08071">
    <property type="entry name" value="MPN_DUF2466"/>
    <property type="match status" value="1"/>
</dbReference>
<dbReference type="GO" id="GO:0046872">
    <property type="term" value="F:metal ion binding"/>
    <property type="evidence" value="ECO:0007669"/>
    <property type="project" value="UniProtKB-KW"/>
</dbReference>
<dbReference type="AlphaFoldDB" id="A0A2N8KK49"/>
<dbReference type="PANTHER" id="PTHR30471:SF3">
    <property type="entry name" value="UPF0758 PROTEIN YEES-RELATED"/>
    <property type="match status" value="1"/>
</dbReference>
<dbReference type="RefSeq" id="WP_102771908.1">
    <property type="nucleotide sequence ID" value="NZ_POQS01000002.1"/>
</dbReference>
<dbReference type="InterPro" id="IPR001405">
    <property type="entry name" value="UPF0758"/>
</dbReference>
<keyword evidence="1" id="KW-0645">Protease</keyword>
<gene>
    <name evidence="7" type="ORF">C1I89_06070</name>
</gene>
<evidence type="ECO:0000256" key="1">
    <source>
        <dbReference type="ARBA" id="ARBA00022670"/>
    </source>
</evidence>
<proteinExistence type="predicted"/>
<accession>A0A2N8KK49</accession>
<dbReference type="SUPFAM" id="SSF102712">
    <property type="entry name" value="JAB1/MPN domain"/>
    <property type="match status" value="1"/>
</dbReference>
<keyword evidence="4" id="KW-0862">Zinc</keyword>
<dbReference type="InterPro" id="IPR037518">
    <property type="entry name" value="MPN"/>
</dbReference>
<dbReference type="GO" id="GO:0006508">
    <property type="term" value="P:proteolysis"/>
    <property type="evidence" value="ECO:0007669"/>
    <property type="project" value="UniProtKB-KW"/>
</dbReference>
<dbReference type="InterPro" id="IPR020891">
    <property type="entry name" value="UPF0758_CS"/>
</dbReference>
<evidence type="ECO:0000256" key="2">
    <source>
        <dbReference type="ARBA" id="ARBA00022723"/>
    </source>
</evidence>
<evidence type="ECO:0000256" key="3">
    <source>
        <dbReference type="ARBA" id="ARBA00022801"/>
    </source>
</evidence>
<dbReference type="Gene3D" id="3.40.140.10">
    <property type="entry name" value="Cytidine Deaminase, domain 2"/>
    <property type="match status" value="1"/>
</dbReference>
<feature type="domain" description="MPN" evidence="6">
    <location>
        <begin position="71"/>
        <end position="193"/>
    </location>
</feature>
<keyword evidence="3" id="KW-0378">Hydrolase</keyword>
<evidence type="ECO:0000256" key="4">
    <source>
        <dbReference type="ARBA" id="ARBA00022833"/>
    </source>
</evidence>
<evidence type="ECO:0000256" key="5">
    <source>
        <dbReference type="ARBA" id="ARBA00023049"/>
    </source>
</evidence>
<evidence type="ECO:0000259" key="6">
    <source>
        <dbReference type="PROSITE" id="PS50249"/>
    </source>
</evidence>
<reference evidence="7 8" key="1">
    <citation type="submission" date="2018-01" db="EMBL/GenBank/DDBJ databases">
        <title>The draft genome of an aniline degradation strain ANB-1.</title>
        <authorList>
            <person name="Zhang L."/>
            <person name="Jiang J."/>
        </authorList>
    </citation>
    <scope>NUCLEOTIDE SEQUENCE [LARGE SCALE GENOMIC DNA]</scope>
    <source>
        <strain evidence="7 8">ANB-1</strain>
    </source>
</reference>